<dbReference type="Proteomes" id="UP001600064">
    <property type="component" value="Unassembled WGS sequence"/>
</dbReference>
<keyword evidence="4" id="KW-0539">Nucleus</keyword>
<dbReference type="GeneID" id="98123373"/>
<feature type="compositionally biased region" description="Polar residues" evidence="6">
    <location>
        <begin position="13"/>
        <end position="28"/>
    </location>
</feature>
<dbReference type="RefSeq" id="XP_070868997.1">
    <property type="nucleotide sequence ID" value="XM_071008729.1"/>
</dbReference>
<evidence type="ECO:0000256" key="1">
    <source>
        <dbReference type="ARBA" id="ARBA00004123"/>
    </source>
</evidence>
<proteinExistence type="inferred from homology"/>
<dbReference type="SUPFAM" id="SSF63393">
    <property type="entry name" value="RNA polymerase subunits"/>
    <property type="match status" value="1"/>
</dbReference>
<evidence type="ECO:0000256" key="6">
    <source>
        <dbReference type="SAM" id="MobiDB-lite"/>
    </source>
</evidence>
<feature type="compositionally biased region" description="Basic and acidic residues" evidence="6">
    <location>
        <begin position="1"/>
        <end position="12"/>
    </location>
</feature>
<dbReference type="InterPro" id="IPR029040">
    <property type="entry name" value="RPABC4/Spt4"/>
</dbReference>
<keyword evidence="3" id="KW-0862">Zinc</keyword>
<dbReference type="SMART" id="SM00659">
    <property type="entry name" value="RPOLCX"/>
    <property type="match status" value="1"/>
</dbReference>
<organism evidence="7 8">
    <name type="scientific">Remersonia thermophila</name>
    <dbReference type="NCBI Taxonomy" id="72144"/>
    <lineage>
        <taxon>Eukaryota</taxon>
        <taxon>Fungi</taxon>
        <taxon>Dikarya</taxon>
        <taxon>Ascomycota</taxon>
        <taxon>Pezizomycotina</taxon>
        <taxon>Sordariomycetes</taxon>
        <taxon>Sordariomycetidae</taxon>
        <taxon>Sordariales</taxon>
        <taxon>Sordariales incertae sedis</taxon>
        <taxon>Remersonia</taxon>
    </lineage>
</organism>
<dbReference type="PANTHER" id="PTHR12056">
    <property type="entry name" value="DNA-DIRECTED RNA POLYMERASES I, II, AND III"/>
    <property type="match status" value="1"/>
</dbReference>
<keyword evidence="8" id="KW-1185">Reference proteome</keyword>
<evidence type="ECO:0000256" key="2">
    <source>
        <dbReference type="ARBA" id="ARBA00022723"/>
    </source>
</evidence>
<feature type="region of interest" description="Disordered" evidence="6">
    <location>
        <begin position="1"/>
        <end position="41"/>
    </location>
</feature>
<reference evidence="7 8" key="1">
    <citation type="journal article" date="2024" name="Commun. Biol.">
        <title>Comparative genomic analysis of thermophilic fungi reveals convergent evolutionary adaptations and gene losses.</title>
        <authorList>
            <person name="Steindorff A.S."/>
            <person name="Aguilar-Pontes M.V."/>
            <person name="Robinson A.J."/>
            <person name="Andreopoulos B."/>
            <person name="LaButti K."/>
            <person name="Kuo A."/>
            <person name="Mondo S."/>
            <person name="Riley R."/>
            <person name="Otillar R."/>
            <person name="Haridas S."/>
            <person name="Lipzen A."/>
            <person name="Grimwood J."/>
            <person name="Schmutz J."/>
            <person name="Clum A."/>
            <person name="Reid I.D."/>
            <person name="Moisan M.C."/>
            <person name="Butler G."/>
            <person name="Nguyen T.T.M."/>
            <person name="Dewar K."/>
            <person name="Conant G."/>
            <person name="Drula E."/>
            <person name="Henrissat B."/>
            <person name="Hansel C."/>
            <person name="Singer S."/>
            <person name="Hutchinson M.I."/>
            <person name="de Vries R.P."/>
            <person name="Natvig D.O."/>
            <person name="Powell A.J."/>
            <person name="Tsang A."/>
            <person name="Grigoriev I.V."/>
        </authorList>
    </citation>
    <scope>NUCLEOTIDE SEQUENCE [LARGE SCALE GENOMIC DNA]</scope>
    <source>
        <strain evidence="7 8">ATCC 22073</strain>
    </source>
</reference>
<dbReference type="Gene3D" id="2.20.28.30">
    <property type="entry name" value="RNA polymerase ii, chain L"/>
    <property type="match status" value="1"/>
</dbReference>
<evidence type="ECO:0000313" key="7">
    <source>
        <dbReference type="EMBL" id="KAL2270273.1"/>
    </source>
</evidence>
<accession>A0ABR4DIT9</accession>
<dbReference type="Pfam" id="PF03604">
    <property type="entry name" value="Zn_ribbon_RPAB4"/>
    <property type="match status" value="1"/>
</dbReference>
<dbReference type="EMBL" id="JAZGUE010000002">
    <property type="protein sequence ID" value="KAL2270273.1"/>
    <property type="molecule type" value="Genomic_DNA"/>
</dbReference>
<evidence type="ECO:0000256" key="3">
    <source>
        <dbReference type="ARBA" id="ARBA00022833"/>
    </source>
</evidence>
<evidence type="ECO:0000256" key="5">
    <source>
        <dbReference type="ARBA" id="ARBA00025770"/>
    </source>
</evidence>
<name>A0ABR4DIT9_9PEZI</name>
<dbReference type="InterPro" id="IPR039747">
    <property type="entry name" value="RPABC4"/>
</dbReference>
<sequence>MNDREPYVHPTRDSNFNGDGNDLVSQAISDPAEQPQERRVGGRADYETPDKMVYYICGNCGLRCGFQANDPLRCRDCGGRIMYKPRLKILLQFPAV</sequence>
<keyword evidence="2" id="KW-0479">Metal-binding</keyword>
<protein>
    <submittedName>
        <fullName evidence="7">Uncharacterized protein</fullName>
    </submittedName>
</protein>
<comment type="similarity">
    <text evidence="5">Belongs to the archaeal Rpo12/eukaryotic RPC10 RNA polymerase subunit family.</text>
</comment>
<comment type="caution">
    <text evidence="7">The sequence shown here is derived from an EMBL/GenBank/DDBJ whole genome shotgun (WGS) entry which is preliminary data.</text>
</comment>
<comment type="subcellular location">
    <subcellularLocation>
        <location evidence="1">Nucleus</location>
    </subcellularLocation>
</comment>
<gene>
    <name evidence="7" type="ORF">VTJ83DRAFT_2457</name>
</gene>
<dbReference type="PANTHER" id="PTHR12056:SF2">
    <property type="entry name" value="GEO11084P1"/>
    <property type="match status" value="1"/>
</dbReference>
<evidence type="ECO:0000256" key="4">
    <source>
        <dbReference type="ARBA" id="ARBA00023242"/>
    </source>
</evidence>
<evidence type="ECO:0000313" key="8">
    <source>
        <dbReference type="Proteomes" id="UP001600064"/>
    </source>
</evidence>
<dbReference type="InterPro" id="IPR006591">
    <property type="entry name" value="RNAP_P/RPABC4"/>
</dbReference>